<sequence length="52" mass="6008">MITWQETQAVQASTRRESAALRLHRRARVANSLRRRAETARARAHRAQQLLG</sequence>
<evidence type="ECO:0000313" key="3">
    <source>
        <dbReference type="Proteomes" id="UP000463857"/>
    </source>
</evidence>
<feature type="region of interest" description="Disordered" evidence="1">
    <location>
        <begin position="32"/>
        <end position="52"/>
    </location>
</feature>
<evidence type="ECO:0000256" key="1">
    <source>
        <dbReference type="SAM" id="MobiDB-lite"/>
    </source>
</evidence>
<dbReference type="AlphaFoldDB" id="A0A7L4YSU5"/>
<reference evidence="2 3" key="1">
    <citation type="journal article" date="2018" name="Int. J. Syst. Evol. Microbiol.">
        <title>Epidermidibacterium keratini gen. nov., sp. nov., a member of the family Sporichthyaceae, isolated from keratin epidermis.</title>
        <authorList>
            <person name="Lee D.G."/>
            <person name="Trujillo M.E."/>
            <person name="Kang S."/>
            <person name="Nam J.J."/>
            <person name="Kim Y.J."/>
        </authorList>
    </citation>
    <scope>NUCLEOTIDE SEQUENCE [LARGE SCALE GENOMIC DNA]</scope>
    <source>
        <strain evidence="2 3">EPI-7</strain>
    </source>
</reference>
<protein>
    <submittedName>
        <fullName evidence="2">Uncharacterized protein</fullName>
    </submittedName>
</protein>
<dbReference type="Proteomes" id="UP000463857">
    <property type="component" value="Chromosome"/>
</dbReference>
<proteinExistence type="predicted"/>
<accession>A0A7L4YSU5</accession>
<gene>
    <name evidence="2" type="ORF">EK0264_15795</name>
</gene>
<dbReference type="InParanoid" id="A0A7L4YSU5"/>
<organism evidence="2 3">
    <name type="scientific">Epidermidibacterium keratini</name>
    <dbReference type="NCBI Taxonomy" id="1891644"/>
    <lineage>
        <taxon>Bacteria</taxon>
        <taxon>Bacillati</taxon>
        <taxon>Actinomycetota</taxon>
        <taxon>Actinomycetes</taxon>
        <taxon>Sporichthyales</taxon>
        <taxon>Sporichthyaceae</taxon>
        <taxon>Epidermidibacterium</taxon>
    </lineage>
</organism>
<dbReference type="RefSeq" id="WP_159546742.1">
    <property type="nucleotide sequence ID" value="NZ_CP047156.1"/>
</dbReference>
<evidence type="ECO:0000313" key="2">
    <source>
        <dbReference type="EMBL" id="QHC01607.1"/>
    </source>
</evidence>
<keyword evidence="3" id="KW-1185">Reference proteome</keyword>
<dbReference type="KEGG" id="eke:EK0264_15795"/>
<dbReference type="EMBL" id="CP047156">
    <property type="protein sequence ID" value="QHC01607.1"/>
    <property type="molecule type" value="Genomic_DNA"/>
</dbReference>
<name>A0A7L4YSU5_9ACTN</name>